<dbReference type="EMBL" id="SDHX01000001">
    <property type="protein sequence ID" value="RXK56735.1"/>
    <property type="molecule type" value="Genomic_DNA"/>
</dbReference>
<dbReference type="SUPFAM" id="SSF54637">
    <property type="entry name" value="Thioesterase/thiol ester dehydrase-isomerase"/>
    <property type="match status" value="1"/>
</dbReference>
<sequence>MKATDLAFSRALGLRDAPPDAEHLLELPFTDLLHNHLGTMHAAAQFSLAEAASAECLQRRYGASVGEVFAVVRGVEVKYRKPATGDLLAFGRPDEATAAHLLTELADRGRTNAVILIDLKDRTGTLTFHGKFEWFISRVPPPLL</sequence>
<dbReference type="Proteomes" id="UP000290218">
    <property type="component" value="Unassembled WGS sequence"/>
</dbReference>
<gene>
    <name evidence="1" type="ORF">ESB00_12955</name>
</gene>
<dbReference type="InterPro" id="IPR027961">
    <property type="entry name" value="DUF4442"/>
</dbReference>
<dbReference type="OrthoDB" id="196313at2"/>
<protein>
    <submittedName>
        <fullName evidence="1">DUF4442 domain-containing protein</fullName>
    </submittedName>
</protein>
<dbReference type="AlphaFoldDB" id="A0A4Q1CC91"/>
<accession>A0A4Q1CC91</accession>
<dbReference type="Pfam" id="PF14539">
    <property type="entry name" value="DUF4442"/>
    <property type="match status" value="1"/>
</dbReference>
<dbReference type="Gene3D" id="3.10.129.10">
    <property type="entry name" value="Hotdog Thioesterase"/>
    <property type="match status" value="1"/>
</dbReference>
<evidence type="ECO:0000313" key="1">
    <source>
        <dbReference type="EMBL" id="RXK56735.1"/>
    </source>
</evidence>
<keyword evidence="2" id="KW-1185">Reference proteome</keyword>
<dbReference type="RefSeq" id="WP_129048101.1">
    <property type="nucleotide sequence ID" value="NZ_SDHX01000001.1"/>
</dbReference>
<organism evidence="1 2">
    <name type="scientific">Oleiharenicola lentus</name>
    <dbReference type="NCBI Taxonomy" id="2508720"/>
    <lineage>
        <taxon>Bacteria</taxon>
        <taxon>Pseudomonadati</taxon>
        <taxon>Verrucomicrobiota</taxon>
        <taxon>Opitutia</taxon>
        <taxon>Opitutales</taxon>
        <taxon>Opitutaceae</taxon>
        <taxon>Oleiharenicola</taxon>
    </lineage>
</organism>
<name>A0A4Q1CC91_9BACT</name>
<evidence type="ECO:0000313" key="2">
    <source>
        <dbReference type="Proteomes" id="UP000290218"/>
    </source>
</evidence>
<proteinExistence type="predicted"/>
<dbReference type="InterPro" id="IPR029069">
    <property type="entry name" value="HotDog_dom_sf"/>
</dbReference>
<reference evidence="1 2" key="1">
    <citation type="submission" date="2019-01" db="EMBL/GenBank/DDBJ databases">
        <title>Lacunisphaera sp. strain TWA-58.</title>
        <authorList>
            <person name="Chen W.-M."/>
        </authorList>
    </citation>
    <scope>NUCLEOTIDE SEQUENCE [LARGE SCALE GENOMIC DNA]</scope>
    <source>
        <strain evidence="1 2">TWA-58</strain>
    </source>
</reference>
<comment type="caution">
    <text evidence="1">The sequence shown here is derived from an EMBL/GenBank/DDBJ whole genome shotgun (WGS) entry which is preliminary data.</text>
</comment>